<dbReference type="EMBL" id="JABFUD020000004">
    <property type="protein sequence ID" value="KAI5081416.1"/>
    <property type="molecule type" value="Genomic_DNA"/>
</dbReference>
<feature type="compositionally biased region" description="Polar residues" evidence="1">
    <location>
        <begin position="41"/>
        <end position="59"/>
    </location>
</feature>
<comment type="caution">
    <text evidence="2">The sequence shown here is derived from an EMBL/GenBank/DDBJ whole genome shotgun (WGS) entry which is preliminary data.</text>
</comment>
<feature type="compositionally biased region" description="Basic and acidic residues" evidence="1">
    <location>
        <begin position="104"/>
        <end position="113"/>
    </location>
</feature>
<protein>
    <submittedName>
        <fullName evidence="2">Uncharacterized protein</fullName>
    </submittedName>
</protein>
<accession>A0A9D4ZPU6</accession>
<gene>
    <name evidence="2" type="ORF">GOP47_0004599</name>
</gene>
<sequence length="130" mass="13610">MAFCEDQKGFMVSTTVVEALSDDGESLISTDSGYMGESEDNGSGTSSDSAEDVGTSSKTLDAVPDGVHTVDEQDEEDGAYSDCVPSSNEDFKVVSKAGLIEQEGGKPCHEQHTEVQQVPESVSGHGRCLG</sequence>
<evidence type="ECO:0000256" key="1">
    <source>
        <dbReference type="SAM" id="MobiDB-lite"/>
    </source>
</evidence>
<dbReference type="OrthoDB" id="10539403at2759"/>
<feature type="region of interest" description="Disordered" evidence="1">
    <location>
        <begin position="104"/>
        <end position="130"/>
    </location>
</feature>
<keyword evidence="3" id="KW-1185">Reference proteome</keyword>
<dbReference type="AlphaFoldDB" id="A0A9D4ZPU6"/>
<name>A0A9D4ZPU6_ADICA</name>
<organism evidence="2 3">
    <name type="scientific">Adiantum capillus-veneris</name>
    <name type="common">Maidenhair fern</name>
    <dbReference type="NCBI Taxonomy" id="13818"/>
    <lineage>
        <taxon>Eukaryota</taxon>
        <taxon>Viridiplantae</taxon>
        <taxon>Streptophyta</taxon>
        <taxon>Embryophyta</taxon>
        <taxon>Tracheophyta</taxon>
        <taxon>Polypodiopsida</taxon>
        <taxon>Polypodiidae</taxon>
        <taxon>Polypodiales</taxon>
        <taxon>Pteridineae</taxon>
        <taxon>Pteridaceae</taxon>
        <taxon>Vittarioideae</taxon>
        <taxon>Adiantum</taxon>
    </lineage>
</organism>
<reference evidence="2" key="1">
    <citation type="submission" date="2021-01" db="EMBL/GenBank/DDBJ databases">
        <title>Adiantum capillus-veneris genome.</title>
        <authorList>
            <person name="Fang Y."/>
            <person name="Liao Q."/>
        </authorList>
    </citation>
    <scope>NUCLEOTIDE SEQUENCE</scope>
    <source>
        <strain evidence="2">H3</strain>
        <tissue evidence="2">Leaf</tissue>
    </source>
</reference>
<evidence type="ECO:0000313" key="2">
    <source>
        <dbReference type="EMBL" id="KAI5081416.1"/>
    </source>
</evidence>
<evidence type="ECO:0000313" key="3">
    <source>
        <dbReference type="Proteomes" id="UP000886520"/>
    </source>
</evidence>
<proteinExistence type="predicted"/>
<feature type="region of interest" description="Disordered" evidence="1">
    <location>
        <begin position="20"/>
        <end position="66"/>
    </location>
</feature>
<dbReference type="Proteomes" id="UP000886520">
    <property type="component" value="Chromosome 4"/>
</dbReference>